<dbReference type="GeneID" id="23612755"/>
<proteinExistence type="inferred from homology"/>
<accession>A0A087SEE5</accession>
<comment type="subcellular location">
    <subcellularLocation>
        <location evidence="1">Cytoplasm</location>
    </subcellularLocation>
</comment>
<dbReference type="Proteomes" id="UP000279271">
    <property type="component" value="Unassembled WGS sequence"/>
</dbReference>
<keyword evidence="6" id="KW-0747">Spliceosome</keyword>
<reference evidence="12" key="2">
    <citation type="journal article" date="2018" name="Algal Res.">
        <title>Characterization of plant carbon substrate utilization by Auxenochlorella protothecoides.</title>
        <authorList>
            <person name="Vogler B.W."/>
            <person name="Starkenburg S.R."/>
            <person name="Sudasinghe N."/>
            <person name="Schambach J.Y."/>
            <person name="Rollin J.A."/>
            <person name="Pattathil S."/>
            <person name="Barry A.N."/>
        </authorList>
    </citation>
    <scope>NUCLEOTIDE SEQUENCE [LARGE SCALE GENOMIC DNA]</scope>
    <source>
        <strain evidence="12">UTEX 25</strain>
    </source>
</reference>
<dbReference type="KEGG" id="apro:F751_1364"/>
<dbReference type="GO" id="GO:0008380">
    <property type="term" value="P:RNA splicing"/>
    <property type="evidence" value="ECO:0007669"/>
    <property type="project" value="UniProtKB-KW"/>
</dbReference>
<evidence type="ECO:0000313" key="11">
    <source>
        <dbReference type="Proteomes" id="UP000028924"/>
    </source>
</evidence>
<dbReference type="PANTHER" id="PTHR11805">
    <property type="entry name" value="CYSTEINE-RICH PDZ-BINDING PROTEIN"/>
    <property type="match status" value="1"/>
</dbReference>
<dbReference type="STRING" id="3075.A0A087SEE5"/>
<evidence type="ECO:0000313" key="12">
    <source>
        <dbReference type="Proteomes" id="UP000279271"/>
    </source>
</evidence>
<evidence type="ECO:0000256" key="6">
    <source>
        <dbReference type="ARBA" id="ARBA00022728"/>
    </source>
</evidence>
<reference evidence="10" key="4">
    <citation type="submission" date="2018-11" db="EMBL/GenBank/DDBJ databases">
        <title>Characterization of plant carbon substrate utilization by Auxenochlorella protothecoides.</title>
        <authorList>
            <person name="Vogler B.W."/>
            <person name="Starkenburg S.R."/>
            <person name="Sudasinghe N."/>
            <person name="Schambach J.Y."/>
            <person name="Rollin J.A."/>
            <person name="Pattathil S."/>
            <person name="Barry A.N."/>
        </authorList>
    </citation>
    <scope>NUCLEOTIDE SEQUENCE [LARGE SCALE GENOMIC DNA]</scope>
    <source>
        <strain evidence="10">UTEX 25</strain>
    </source>
</reference>
<reference evidence="9 11" key="1">
    <citation type="journal article" date="2014" name="BMC Genomics">
        <title>Oil accumulation mechanisms of the oleaginous microalga Chlorella protothecoides revealed through its genome, transcriptomes, and proteomes.</title>
        <authorList>
            <person name="Gao C."/>
            <person name="Wang Y."/>
            <person name="Shen Y."/>
            <person name="Yan D."/>
            <person name="He X."/>
            <person name="Dai J."/>
            <person name="Wu Q."/>
        </authorList>
    </citation>
    <scope>NUCLEOTIDE SEQUENCE [LARGE SCALE GENOMIC DNA]</scope>
    <source>
        <strain evidence="9 11">0710</strain>
    </source>
</reference>
<dbReference type="GO" id="GO:0008017">
    <property type="term" value="F:microtubule binding"/>
    <property type="evidence" value="ECO:0007669"/>
    <property type="project" value="TreeGrafter"/>
</dbReference>
<dbReference type="eggNOG" id="KOG3476">
    <property type="taxonomic scope" value="Eukaryota"/>
</dbReference>
<dbReference type="Pfam" id="PF10235">
    <property type="entry name" value="Cript"/>
    <property type="match status" value="1"/>
</dbReference>
<dbReference type="PANTHER" id="PTHR11805:SF1">
    <property type="entry name" value="CYSTEINE-RICH PDZ-BINDING PROTEIN"/>
    <property type="match status" value="1"/>
</dbReference>
<dbReference type="EMBL" id="QOKY01000166">
    <property type="protein sequence ID" value="RMZ55296.1"/>
    <property type="molecule type" value="Genomic_DNA"/>
</dbReference>
<dbReference type="Proteomes" id="UP000028924">
    <property type="component" value="Unassembled WGS sequence"/>
</dbReference>
<dbReference type="GO" id="GO:0006397">
    <property type="term" value="P:mRNA processing"/>
    <property type="evidence" value="ECO:0007669"/>
    <property type="project" value="UniProtKB-KW"/>
</dbReference>
<organism evidence="9 11">
    <name type="scientific">Auxenochlorella protothecoides</name>
    <name type="common">Green microalga</name>
    <name type="synonym">Chlorella protothecoides</name>
    <dbReference type="NCBI Taxonomy" id="3075"/>
    <lineage>
        <taxon>Eukaryota</taxon>
        <taxon>Viridiplantae</taxon>
        <taxon>Chlorophyta</taxon>
        <taxon>core chlorophytes</taxon>
        <taxon>Trebouxiophyceae</taxon>
        <taxon>Chlorellales</taxon>
        <taxon>Chlorellaceae</taxon>
        <taxon>Auxenochlorella</taxon>
    </lineage>
</organism>
<reference evidence="10" key="3">
    <citation type="submission" date="2018-10" db="EMBL/GenBank/DDBJ databases">
        <authorList>
            <person name="Hovde B."/>
            <person name="Zhang X."/>
        </authorList>
    </citation>
    <scope>NUCLEOTIDE SEQUENCE [LARGE SCALE GENOMIC DNA]</scope>
    <source>
        <strain evidence="10">UTEX 25</strain>
    </source>
</reference>
<dbReference type="OrthoDB" id="147332at2759"/>
<sequence length="95" mass="10583">MVCTKCEKKLAKVACPDKWKDGANNTVESGGRKVNENKMLSKKRGWQPYAAKCTLCKNNLQAGYTYCQGCAYRDGLCAMCGKKILDTSSYRQSNK</sequence>
<dbReference type="EMBL" id="KL662105">
    <property type="protein sequence ID" value="KFM24099.1"/>
    <property type="molecule type" value="Genomic_DNA"/>
</dbReference>
<evidence type="ECO:0000256" key="8">
    <source>
        <dbReference type="ARBA" id="ARBA00032518"/>
    </source>
</evidence>
<evidence type="ECO:0000256" key="5">
    <source>
        <dbReference type="ARBA" id="ARBA00022664"/>
    </source>
</evidence>
<evidence type="ECO:0000256" key="4">
    <source>
        <dbReference type="ARBA" id="ARBA00022490"/>
    </source>
</evidence>
<keyword evidence="11" id="KW-1185">Reference proteome</keyword>
<dbReference type="GO" id="GO:0005737">
    <property type="term" value="C:cytoplasm"/>
    <property type="evidence" value="ECO:0007669"/>
    <property type="project" value="UniProtKB-SubCell"/>
</dbReference>
<evidence type="ECO:0000313" key="10">
    <source>
        <dbReference type="EMBL" id="RMZ55296.1"/>
    </source>
</evidence>
<keyword evidence="7" id="KW-0508">mRNA splicing</keyword>
<protein>
    <recommendedName>
        <fullName evidence="3">Cysteine-rich PDZ-binding protein</fullName>
    </recommendedName>
    <alternativeName>
        <fullName evidence="8">Cysteine-rich interactor of PDZ three</fullName>
    </alternativeName>
</protein>
<dbReference type="RefSeq" id="XP_011396985.1">
    <property type="nucleotide sequence ID" value="XM_011398683.1"/>
</dbReference>
<evidence type="ECO:0000256" key="7">
    <source>
        <dbReference type="ARBA" id="ARBA00023187"/>
    </source>
</evidence>
<gene>
    <name evidence="10" type="ORF">APUTEX25_003434</name>
    <name evidence="9" type="ORF">F751_1364</name>
</gene>
<evidence type="ECO:0000313" key="9">
    <source>
        <dbReference type="EMBL" id="KFM24099.1"/>
    </source>
</evidence>
<dbReference type="GO" id="GO:0005681">
    <property type="term" value="C:spliceosomal complex"/>
    <property type="evidence" value="ECO:0007669"/>
    <property type="project" value="UniProtKB-KW"/>
</dbReference>
<evidence type="ECO:0000256" key="3">
    <source>
        <dbReference type="ARBA" id="ARBA00018615"/>
    </source>
</evidence>
<evidence type="ECO:0000256" key="1">
    <source>
        <dbReference type="ARBA" id="ARBA00004496"/>
    </source>
</evidence>
<dbReference type="AlphaFoldDB" id="A0A087SEE5"/>
<name>A0A087SEE5_AUXPR</name>
<keyword evidence="5" id="KW-0507">mRNA processing</keyword>
<dbReference type="InterPro" id="IPR019367">
    <property type="entry name" value="PDZ-binding_CRIPT"/>
</dbReference>
<evidence type="ECO:0000256" key="2">
    <source>
        <dbReference type="ARBA" id="ARBA00009021"/>
    </source>
</evidence>
<keyword evidence="4" id="KW-0963">Cytoplasm</keyword>
<dbReference type="GO" id="GO:0031122">
    <property type="term" value="P:cytoplasmic microtubule organization"/>
    <property type="evidence" value="ECO:0007669"/>
    <property type="project" value="TreeGrafter"/>
</dbReference>
<comment type="similarity">
    <text evidence="2">Belongs to the CRIPT family.</text>
</comment>